<evidence type="ECO:0000256" key="2">
    <source>
        <dbReference type="SAM" id="MobiDB-lite"/>
    </source>
</evidence>
<proteinExistence type="predicted"/>
<gene>
    <name evidence="4" type="primary">LOC120250346</name>
</gene>
<accession>A0AB40AK04</accession>
<feature type="coiled-coil region" evidence="1">
    <location>
        <begin position="568"/>
        <end position="616"/>
    </location>
</feature>
<evidence type="ECO:0000256" key="1">
    <source>
        <dbReference type="SAM" id="Coils"/>
    </source>
</evidence>
<dbReference type="PANTHER" id="PTHR47490:SF2">
    <property type="entry name" value="PROTEIN BLISTER"/>
    <property type="match status" value="1"/>
</dbReference>
<dbReference type="GO" id="GO:0040008">
    <property type="term" value="P:regulation of growth"/>
    <property type="evidence" value="ECO:0007669"/>
    <property type="project" value="InterPro"/>
</dbReference>
<name>A0AB40AK04_DIOCR</name>
<organism evidence="3 4">
    <name type="scientific">Dioscorea cayennensis subsp. rotundata</name>
    <name type="common">White Guinea yam</name>
    <name type="synonym">Dioscorea rotundata</name>
    <dbReference type="NCBI Taxonomy" id="55577"/>
    <lineage>
        <taxon>Eukaryota</taxon>
        <taxon>Viridiplantae</taxon>
        <taxon>Streptophyta</taxon>
        <taxon>Embryophyta</taxon>
        <taxon>Tracheophyta</taxon>
        <taxon>Spermatophyta</taxon>
        <taxon>Magnoliopsida</taxon>
        <taxon>Liliopsida</taxon>
        <taxon>Dioscoreales</taxon>
        <taxon>Dioscoreaceae</taxon>
        <taxon>Dioscorea</taxon>
    </lineage>
</organism>
<protein>
    <submittedName>
        <fullName evidence="4">Protein BLISTER isoform X2</fullName>
    </submittedName>
</protein>
<evidence type="ECO:0000313" key="3">
    <source>
        <dbReference type="Proteomes" id="UP001515500"/>
    </source>
</evidence>
<keyword evidence="3" id="KW-1185">Reference proteome</keyword>
<feature type="region of interest" description="Disordered" evidence="2">
    <location>
        <begin position="93"/>
        <end position="147"/>
    </location>
</feature>
<dbReference type="InterPro" id="IPR044194">
    <property type="entry name" value="BLISTER"/>
</dbReference>
<feature type="compositionally biased region" description="Polar residues" evidence="2">
    <location>
        <begin position="93"/>
        <end position="104"/>
    </location>
</feature>
<dbReference type="GeneID" id="120250346"/>
<dbReference type="RefSeq" id="XP_039115084.1">
    <property type="nucleotide sequence ID" value="XM_039259150.1"/>
</dbReference>
<feature type="compositionally biased region" description="Basic and acidic residues" evidence="2">
    <location>
        <begin position="57"/>
        <end position="73"/>
    </location>
</feature>
<feature type="region of interest" description="Disordered" evidence="2">
    <location>
        <begin position="27"/>
        <end position="78"/>
    </location>
</feature>
<dbReference type="Proteomes" id="UP001515500">
    <property type="component" value="Chromosome 19"/>
</dbReference>
<sequence length="795" mass="87517">MASVQVLPSSRKLGHLEAGKKRLEEFRKKKAEGRAKKVASTGQLQSADVEQFGKLSQKHEHATDETISERDDFGVTDSSGFLKAQEDIAVSSTHGANTGSSTGEHANPSVWVDSNHFSHDNLRQESHKDELSTLDENSGFPQPNLSRYENWRGVNGELSSNEELKFRSSGGTESLYAINPFHAKPDVERNNHIPSFSPFVDVHSEENKINSKFNSEYPDASGYNLKSTLSGKSASFLDQNRLGITTTSVNSSSTFEESSTGLGLQSTGNLNQGYFTDNRRGRSIADSINRHLNVDHGAWRASEPSSADIDLSSRNSHGQHLFPYVSSGTIGGRSRPSFLDALGVPRASSTAFAASSTPEKSNPPMLLGGSNFLGTEVQSSPSNQILAEEANAVDHSLNLESQGSREKEFPINPSNSLNNGLIAALEGRDHDAQGQGHQEFLSTKKDEGFAALEQHIEDLTQEKFSLQRALEKSQALAESLAAENSSLTDSYNQQGEVVNQLKSDMDSLQEEIKAQQLAFESVKMEYVNAQMECNASDERAKILASEVIGLEEKALRLRSNELKLEKQSESLNYEISSYKRKVSILEKERQDFQSTVDALQEEKKLLQSKLRKVSDLNIIDSKKASPLKRDAATVTDEEFGFSAMNVRGPSVLLPNDASTSSLTDDIGVNDSDASNIIPHDQLRMIDNINSLISELALEKEELMRALKTETHNNSKLKDLNKDLSQKLEVQTQRLELLTAQRMANENVQAKPSDVHSMNDSIGYADEGDEVVERVLGWIMKLFPGGPAKRRTSKLL</sequence>
<reference evidence="4" key="1">
    <citation type="submission" date="2025-08" db="UniProtKB">
        <authorList>
            <consortium name="RefSeq"/>
        </authorList>
    </citation>
    <scope>IDENTIFICATION</scope>
</reference>
<dbReference type="AlphaFoldDB" id="A0AB40AK04"/>
<feature type="coiled-coil region" evidence="1">
    <location>
        <begin position="685"/>
        <end position="740"/>
    </location>
</feature>
<dbReference type="PANTHER" id="PTHR47490">
    <property type="entry name" value="PROTEIN BLISTER"/>
    <property type="match status" value="1"/>
</dbReference>
<feature type="compositionally biased region" description="Polar residues" evidence="2">
    <location>
        <begin position="134"/>
        <end position="147"/>
    </location>
</feature>
<evidence type="ECO:0000313" key="4">
    <source>
        <dbReference type="RefSeq" id="XP_039115084.1"/>
    </source>
</evidence>
<feature type="coiled-coil region" evidence="1">
    <location>
        <begin position="449"/>
        <end position="525"/>
    </location>
</feature>
<feature type="compositionally biased region" description="Basic and acidic residues" evidence="2">
    <location>
        <begin position="116"/>
        <end position="131"/>
    </location>
</feature>
<keyword evidence="1" id="KW-0175">Coiled coil</keyword>
<feature type="region of interest" description="Disordered" evidence="2">
    <location>
        <begin position="1"/>
        <end position="20"/>
    </location>
</feature>